<accession>A0AAJ1AGP0</accession>
<dbReference type="EMBL" id="JAIOIU010000011">
    <property type="protein sequence ID" value="MBZ0158648.1"/>
    <property type="molecule type" value="Genomic_DNA"/>
</dbReference>
<evidence type="ECO:0000259" key="3">
    <source>
        <dbReference type="Pfam" id="PF18914"/>
    </source>
</evidence>
<organism evidence="4 5">
    <name type="scientific">Candidatus Methylomirabilis tolerans</name>
    <dbReference type="NCBI Taxonomy" id="3123416"/>
    <lineage>
        <taxon>Bacteria</taxon>
        <taxon>Candidatus Methylomirabilota</taxon>
        <taxon>Candidatus Methylomirabilia</taxon>
        <taxon>Candidatus Methylomirabilales</taxon>
        <taxon>Candidatus Methylomirabilaceae</taxon>
        <taxon>Candidatus Methylomirabilis</taxon>
    </lineage>
</organism>
<dbReference type="AlphaFoldDB" id="A0AAJ1AGP0"/>
<evidence type="ECO:0000313" key="4">
    <source>
        <dbReference type="EMBL" id="MBZ0158648.1"/>
    </source>
</evidence>
<evidence type="ECO:0000256" key="2">
    <source>
        <dbReference type="SAM" id="SignalP"/>
    </source>
</evidence>
<feature type="domain" description="DUF5666" evidence="3">
    <location>
        <begin position="127"/>
        <end position="193"/>
    </location>
</feature>
<proteinExistence type="predicted"/>
<comment type="caution">
    <text evidence="4">The sequence shown here is derived from an EMBL/GenBank/DDBJ whole genome shotgun (WGS) entry which is preliminary data.</text>
</comment>
<feature type="region of interest" description="Disordered" evidence="1">
    <location>
        <begin position="20"/>
        <end position="40"/>
    </location>
</feature>
<dbReference type="InterPro" id="IPR043724">
    <property type="entry name" value="DUF5666"/>
</dbReference>
<gene>
    <name evidence="4" type="ORF">K8G79_00625</name>
</gene>
<feature type="chain" id="PRO_5042505636" evidence="2">
    <location>
        <begin position="20"/>
        <end position="214"/>
    </location>
</feature>
<sequence length="214" mass="23059">MISAWVLGLTVLGTAPSWAERGAAPAPATPPSGEQKPTQEPLGMLGEVLAVDQAARTLRVRVEDGGEQTVQVDQKAMIFVKARLRSLSDVQPSQWVRIGYVEQDGRRIATSIVGVSPKRPAKPTAGGKVVAVDLKAQTLKIRTQDGKEQTFQVGGETRVSVAGMRRDLNELKTGRQVRIEFTEQDGERLAGKIVIILPGPPVRRLPSATDEPTP</sequence>
<evidence type="ECO:0000313" key="5">
    <source>
        <dbReference type="Proteomes" id="UP001197609"/>
    </source>
</evidence>
<reference evidence="4 5" key="1">
    <citation type="journal article" date="2021" name="bioRxiv">
        <title>Unraveling nitrogen, sulfur and carbon metabolic pathways and microbial community transcriptional responses to substrate deprivation and toxicity stresses in a bioreactor mimicking anoxic brackish coastal sediment conditions.</title>
        <authorList>
            <person name="Martins P.D."/>
            <person name="Echeveste M.J."/>
            <person name="Arshad A."/>
            <person name="Kurth J."/>
            <person name="Ouboter H."/>
            <person name="Jetten M.S.M."/>
            <person name="Welte C.U."/>
        </authorList>
    </citation>
    <scope>NUCLEOTIDE SEQUENCE [LARGE SCALE GENOMIC DNA]</scope>
    <source>
        <strain evidence="4">MAG_38</strain>
    </source>
</reference>
<evidence type="ECO:0000256" key="1">
    <source>
        <dbReference type="SAM" id="MobiDB-lite"/>
    </source>
</evidence>
<keyword evidence="2" id="KW-0732">Signal</keyword>
<protein>
    <submittedName>
        <fullName evidence="4">DUF5666 domain-containing protein</fullName>
    </submittedName>
</protein>
<dbReference type="Pfam" id="PF18914">
    <property type="entry name" value="DUF5666"/>
    <property type="match status" value="1"/>
</dbReference>
<dbReference type="Proteomes" id="UP001197609">
    <property type="component" value="Unassembled WGS sequence"/>
</dbReference>
<feature type="signal peptide" evidence="2">
    <location>
        <begin position="1"/>
        <end position="19"/>
    </location>
</feature>
<name>A0AAJ1AGP0_9BACT</name>